<keyword evidence="8" id="KW-1185">Reference proteome</keyword>
<protein>
    <submittedName>
        <fullName evidence="7">ABC transporter substrate-binding protein</fullName>
    </submittedName>
</protein>
<evidence type="ECO:0000313" key="7">
    <source>
        <dbReference type="EMBL" id="MFC0409015.1"/>
    </source>
</evidence>
<reference evidence="7 8" key="1">
    <citation type="submission" date="2024-09" db="EMBL/GenBank/DDBJ databases">
        <authorList>
            <person name="Sun Q."/>
            <person name="Mori K."/>
        </authorList>
    </citation>
    <scope>NUCLEOTIDE SEQUENCE [LARGE SCALE GENOMIC DNA]</scope>
    <source>
        <strain evidence="7 8">TBRC 5777</strain>
    </source>
</reference>
<evidence type="ECO:0000313" key="8">
    <source>
        <dbReference type="Proteomes" id="UP001589865"/>
    </source>
</evidence>
<dbReference type="SUPFAM" id="SSF53850">
    <property type="entry name" value="Periplasmic binding protein-like II"/>
    <property type="match status" value="1"/>
</dbReference>
<evidence type="ECO:0000256" key="4">
    <source>
        <dbReference type="ARBA" id="ARBA00022729"/>
    </source>
</evidence>
<proteinExistence type="inferred from homology"/>
<dbReference type="InterPro" id="IPR030678">
    <property type="entry name" value="Peptide/Ni-bd"/>
</dbReference>
<feature type="domain" description="Solute-binding protein family 5" evidence="6">
    <location>
        <begin position="70"/>
        <end position="402"/>
    </location>
</feature>
<evidence type="ECO:0000256" key="3">
    <source>
        <dbReference type="ARBA" id="ARBA00022448"/>
    </source>
</evidence>
<evidence type="ECO:0000259" key="6">
    <source>
        <dbReference type="Pfam" id="PF00496"/>
    </source>
</evidence>
<keyword evidence="4 5" id="KW-0732">Signal</keyword>
<dbReference type="RefSeq" id="WP_377044768.1">
    <property type="nucleotide sequence ID" value="NZ_JBHLUN010000008.1"/>
</dbReference>
<name>A0ABV6JUL6_9PROT</name>
<organism evidence="7 8">
    <name type="scientific">Roseomonas elaeocarpi</name>
    <dbReference type="NCBI Taxonomy" id="907779"/>
    <lineage>
        <taxon>Bacteria</taxon>
        <taxon>Pseudomonadati</taxon>
        <taxon>Pseudomonadota</taxon>
        <taxon>Alphaproteobacteria</taxon>
        <taxon>Acetobacterales</taxon>
        <taxon>Roseomonadaceae</taxon>
        <taxon>Roseomonas</taxon>
    </lineage>
</organism>
<dbReference type="InterPro" id="IPR039424">
    <property type="entry name" value="SBP_5"/>
</dbReference>
<comment type="similarity">
    <text evidence="2">Belongs to the bacterial solute-binding protein 5 family.</text>
</comment>
<comment type="subcellular location">
    <subcellularLocation>
        <location evidence="1">Periplasm</location>
    </subcellularLocation>
</comment>
<dbReference type="Gene3D" id="3.90.76.10">
    <property type="entry name" value="Dipeptide-binding Protein, Domain 1"/>
    <property type="match status" value="1"/>
</dbReference>
<accession>A0ABV6JUL6</accession>
<sequence>MKHRALPILSCLAASALTLALGGGSAAAQELRVGLRAALDNPDPASSYSPNRNITLQIYEPLLLQDASIKPVAGLAVSWRMRDPLTWELKLREGVRFTDGSPLTAQDVIASIRRAQNTDAPQTYKSDLREVVAVEAEDPLTVVIRTRNPAPTLTAGLATFGIVSAKATEGATSADFNGGRAAIGTGPYRWVQWTPGAGVTLSRNDNYWGGTPRWSKVEARFIPNDSARVAGLLSGDLDVVDAVPAELLGRIRAEPKTQVISTNAIMMLYLQLDQSREQTPYATGDDGKPLPHNPFRDLRVRQAVTHAINRAAIAERALQNSADPAGQFMAPGLDSHDPSLKPATFDPALSRRLLAEAGYPKGFNLSLACSNDRYPGDARVCQALGQMFGAVGIRTQVDTMPVSILFRRRVGGGPGGGPDVSALMAGYGAPNGLASSALQSLVQTMDRDRGIGGNNYGGFSDAALDRMVDTTLNDLDPAKRAEAVRAATARAMEQVAVVPVYFTHADWGLRRDLTMVPRADSFTFFDTVQPKP</sequence>
<dbReference type="Gene3D" id="3.10.105.10">
    <property type="entry name" value="Dipeptide-binding Protein, Domain 3"/>
    <property type="match status" value="1"/>
</dbReference>
<keyword evidence="3" id="KW-0813">Transport</keyword>
<comment type="caution">
    <text evidence="7">The sequence shown here is derived from an EMBL/GenBank/DDBJ whole genome shotgun (WGS) entry which is preliminary data.</text>
</comment>
<dbReference type="Gene3D" id="3.40.190.10">
    <property type="entry name" value="Periplasmic binding protein-like II"/>
    <property type="match status" value="1"/>
</dbReference>
<evidence type="ECO:0000256" key="1">
    <source>
        <dbReference type="ARBA" id="ARBA00004418"/>
    </source>
</evidence>
<dbReference type="CDD" id="cd08498">
    <property type="entry name" value="PBP2_NikA_DppA_OppA_like_2"/>
    <property type="match status" value="1"/>
</dbReference>
<dbReference type="PANTHER" id="PTHR30290">
    <property type="entry name" value="PERIPLASMIC BINDING COMPONENT OF ABC TRANSPORTER"/>
    <property type="match status" value="1"/>
</dbReference>
<dbReference type="Pfam" id="PF00496">
    <property type="entry name" value="SBP_bac_5"/>
    <property type="match status" value="1"/>
</dbReference>
<dbReference type="Proteomes" id="UP001589865">
    <property type="component" value="Unassembled WGS sequence"/>
</dbReference>
<feature type="signal peptide" evidence="5">
    <location>
        <begin position="1"/>
        <end position="28"/>
    </location>
</feature>
<dbReference type="InterPro" id="IPR000914">
    <property type="entry name" value="SBP_5_dom"/>
</dbReference>
<evidence type="ECO:0000256" key="5">
    <source>
        <dbReference type="SAM" id="SignalP"/>
    </source>
</evidence>
<dbReference type="PIRSF" id="PIRSF002741">
    <property type="entry name" value="MppA"/>
    <property type="match status" value="1"/>
</dbReference>
<feature type="chain" id="PRO_5045376396" evidence="5">
    <location>
        <begin position="29"/>
        <end position="532"/>
    </location>
</feature>
<dbReference type="EMBL" id="JBHLUN010000008">
    <property type="protein sequence ID" value="MFC0409015.1"/>
    <property type="molecule type" value="Genomic_DNA"/>
</dbReference>
<dbReference type="PANTHER" id="PTHR30290:SF9">
    <property type="entry name" value="OLIGOPEPTIDE-BINDING PROTEIN APPA"/>
    <property type="match status" value="1"/>
</dbReference>
<evidence type="ECO:0000256" key="2">
    <source>
        <dbReference type="ARBA" id="ARBA00005695"/>
    </source>
</evidence>
<gene>
    <name evidence="7" type="ORF">ACFFGY_12195</name>
</gene>